<dbReference type="RefSeq" id="WP_310799468.1">
    <property type="nucleotide sequence ID" value="NZ_CP123872.1"/>
</dbReference>
<proteinExistence type="predicted"/>
<gene>
    <name evidence="1" type="ORF">QGN29_04410</name>
</gene>
<protein>
    <submittedName>
        <fullName evidence="1">Uncharacterized protein</fullName>
    </submittedName>
</protein>
<sequence>MRTFILMSIFILFTAPLYGADVALKAYIQGDLTRAIELAKQSQDMEEQFLECKITMVQSGLYGAYKDYKSEIDRITSICESFHEKYPQHFNGRLSVAMSYALKSKIYSSASLAKKSKKMFEEIVDKYPNNPEALGALATWHSEIDRAGFFVRMALGGSKKKADKLFAKAVTLGDFSLPLQIKYLNYLAYGKKREAAEVLAKKIAAKAPVEPYEIFMQSQASKIITAMRTGKKKKLMKAMAAATAFAKTEKDG</sequence>
<name>A0AA52EF67_9PROT</name>
<keyword evidence="2" id="KW-1185">Reference proteome</keyword>
<evidence type="ECO:0000313" key="1">
    <source>
        <dbReference type="EMBL" id="WND03615.1"/>
    </source>
</evidence>
<dbReference type="Proteomes" id="UP001268683">
    <property type="component" value="Chromosome"/>
</dbReference>
<evidence type="ECO:0000313" key="2">
    <source>
        <dbReference type="Proteomes" id="UP001268683"/>
    </source>
</evidence>
<dbReference type="KEGG" id="tmk:QGN29_04410"/>
<dbReference type="EMBL" id="CP123872">
    <property type="protein sequence ID" value="WND03615.1"/>
    <property type="molecule type" value="Genomic_DNA"/>
</dbReference>
<accession>A0AA52EF67</accession>
<reference evidence="1" key="1">
    <citation type="submission" date="2023-04" db="EMBL/GenBank/DDBJ databases">
        <title>Complete genome sequence of Temperatibacter marinus.</title>
        <authorList>
            <person name="Rong J.-C."/>
            <person name="Yi M.-L."/>
            <person name="Zhao Q."/>
        </authorList>
    </citation>
    <scope>NUCLEOTIDE SEQUENCE</scope>
    <source>
        <strain evidence="1">NBRC 110045</strain>
    </source>
</reference>
<dbReference type="Gene3D" id="1.25.40.10">
    <property type="entry name" value="Tetratricopeptide repeat domain"/>
    <property type="match status" value="1"/>
</dbReference>
<organism evidence="1 2">
    <name type="scientific">Temperatibacter marinus</name>
    <dbReference type="NCBI Taxonomy" id="1456591"/>
    <lineage>
        <taxon>Bacteria</taxon>
        <taxon>Pseudomonadati</taxon>
        <taxon>Pseudomonadota</taxon>
        <taxon>Alphaproteobacteria</taxon>
        <taxon>Kordiimonadales</taxon>
        <taxon>Temperatibacteraceae</taxon>
        <taxon>Temperatibacter</taxon>
    </lineage>
</organism>
<dbReference type="AlphaFoldDB" id="A0AA52EF67"/>
<dbReference type="SUPFAM" id="SSF48452">
    <property type="entry name" value="TPR-like"/>
    <property type="match status" value="1"/>
</dbReference>
<dbReference type="InterPro" id="IPR011990">
    <property type="entry name" value="TPR-like_helical_dom_sf"/>
</dbReference>